<gene>
    <name evidence="1" type="ORF">O6H91_23G018100</name>
</gene>
<comment type="caution">
    <text evidence="1">The sequence shown here is derived from an EMBL/GenBank/DDBJ whole genome shotgun (WGS) entry which is preliminary data.</text>
</comment>
<accession>A0ACC2AAH3</accession>
<dbReference type="Proteomes" id="UP001162992">
    <property type="component" value="Chromosome 23"/>
</dbReference>
<organism evidence="1 2">
    <name type="scientific">Diphasiastrum complanatum</name>
    <name type="common">Issler's clubmoss</name>
    <name type="synonym">Lycopodium complanatum</name>
    <dbReference type="NCBI Taxonomy" id="34168"/>
    <lineage>
        <taxon>Eukaryota</taxon>
        <taxon>Viridiplantae</taxon>
        <taxon>Streptophyta</taxon>
        <taxon>Embryophyta</taxon>
        <taxon>Tracheophyta</taxon>
        <taxon>Lycopodiopsida</taxon>
        <taxon>Lycopodiales</taxon>
        <taxon>Lycopodiaceae</taxon>
        <taxon>Lycopodioideae</taxon>
        <taxon>Diphasiastrum</taxon>
    </lineage>
</organism>
<evidence type="ECO:0000313" key="2">
    <source>
        <dbReference type="Proteomes" id="UP001162992"/>
    </source>
</evidence>
<keyword evidence="2" id="KW-1185">Reference proteome</keyword>
<evidence type="ECO:0000313" key="1">
    <source>
        <dbReference type="EMBL" id="KAJ7513879.1"/>
    </source>
</evidence>
<dbReference type="EMBL" id="CM055114">
    <property type="protein sequence ID" value="KAJ7513879.1"/>
    <property type="molecule type" value="Genomic_DNA"/>
</dbReference>
<proteinExistence type="predicted"/>
<reference evidence="2" key="1">
    <citation type="journal article" date="2024" name="Proc. Natl. Acad. Sci. U.S.A.">
        <title>Extraordinary preservation of gene collinearity over three hundred million years revealed in homosporous lycophytes.</title>
        <authorList>
            <person name="Li C."/>
            <person name="Wickell D."/>
            <person name="Kuo L.Y."/>
            <person name="Chen X."/>
            <person name="Nie B."/>
            <person name="Liao X."/>
            <person name="Peng D."/>
            <person name="Ji J."/>
            <person name="Jenkins J."/>
            <person name="Williams M."/>
            <person name="Shu S."/>
            <person name="Plott C."/>
            <person name="Barry K."/>
            <person name="Rajasekar S."/>
            <person name="Grimwood J."/>
            <person name="Han X."/>
            <person name="Sun S."/>
            <person name="Hou Z."/>
            <person name="He W."/>
            <person name="Dai G."/>
            <person name="Sun C."/>
            <person name="Schmutz J."/>
            <person name="Leebens-Mack J.H."/>
            <person name="Li F.W."/>
            <person name="Wang L."/>
        </authorList>
    </citation>
    <scope>NUCLEOTIDE SEQUENCE [LARGE SCALE GENOMIC DNA]</scope>
    <source>
        <strain evidence="2">cv. PW_Plant_1</strain>
    </source>
</reference>
<name>A0ACC2AAH3_DIPCM</name>
<protein>
    <submittedName>
        <fullName evidence="1">Uncharacterized protein</fullName>
    </submittedName>
</protein>
<sequence length="467" mass="52089">MIISFLMNVCSLTVSPKPIFSLISYCGKPSCWLMACRKWRNRSLGFSSWMCFILDLFCLANLVLSNEVSSESPTIQHQDRNSSLVAGLNVTDVHEHMMRLNKAAVKSIQSPDGDTIDCVLLHHQLAFDHPKLRDHKLQEAPSSWPDGVLQESESSKASEEVLQLWHQVGRCPAGTIPVRRTKAEDVLRAASVEQFGIKKSPPVTPKLTGDPQSLSSYGHEHAIGYISGYQFHGAQASINVWRPRIEVSKEFSLSQMWLLSGSFVGDLNSIEAGWQVSPELYGDSNPRFFTYWTRDGYQSTGCYNLLCSGFIQVGNGIAIGASIAPVSSYSGAQYDIKILIWKDPRTGNWWMRYGQDSLVGYWPAALFTHLRGYATMIEWGGEVVNTHPRNQHTATEMGSGRFPQQGFSQASYFRNIGLVDGSNQLHSPANLRTLAERPSCYDIKSSYNSNWGVYFYYGGPGQNPGCR</sequence>